<organism evidence="5 6">
    <name type="scientific">Phocaeicola coprophilus DSM 18228 = JCM 13818</name>
    <dbReference type="NCBI Taxonomy" id="547042"/>
    <lineage>
        <taxon>Bacteria</taxon>
        <taxon>Pseudomonadati</taxon>
        <taxon>Bacteroidota</taxon>
        <taxon>Bacteroidia</taxon>
        <taxon>Bacteroidales</taxon>
        <taxon>Bacteroidaceae</taxon>
        <taxon>Phocaeicola</taxon>
    </lineage>
</organism>
<comment type="similarity">
    <text evidence="1">Belongs to the type-I restriction system S methylase family.</text>
</comment>
<proteinExistence type="inferred from homology"/>
<evidence type="ECO:0000256" key="2">
    <source>
        <dbReference type="ARBA" id="ARBA00022747"/>
    </source>
</evidence>
<keyword evidence="2" id="KW-0680">Restriction system</keyword>
<dbReference type="Pfam" id="PF01420">
    <property type="entry name" value="Methylase_S"/>
    <property type="match status" value="1"/>
</dbReference>
<reference evidence="5 6" key="1">
    <citation type="submission" date="2008-12" db="EMBL/GenBank/DDBJ databases">
        <authorList>
            <person name="Fulton L."/>
            <person name="Clifton S."/>
            <person name="Fulton B."/>
            <person name="Xu J."/>
            <person name="Minx P."/>
            <person name="Pepin K.H."/>
            <person name="Johnson M."/>
            <person name="Bhonagiri V."/>
            <person name="Nash W.E."/>
            <person name="Mardis E.R."/>
            <person name="Wilson R.K."/>
        </authorList>
    </citation>
    <scope>NUCLEOTIDE SEQUENCE [LARGE SCALE GENOMIC DNA]</scope>
    <source>
        <strain evidence="5 6">DSM 18228</strain>
    </source>
</reference>
<dbReference type="Proteomes" id="UP000014073">
    <property type="component" value="Unassembled WGS sequence"/>
</dbReference>
<name>S0F7W2_9BACT</name>
<dbReference type="InterPro" id="IPR052021">
    <property type="entry name" value="Type-I_RS_S_subunit"/>
</dbReference>
<dbReference type="EMBL" id="ACBW01000009">
    <property type="protein sequence ID" value="EEF74621.1"/>
    <property type="molecule type" value="Genomic_DNA"/>
</dbReference>
<dbReference type="GeneID" id="78404623"/>
<sequence>MGNIKTYKLGDIVNVLDYKRIPLSSTQRQNKKGIYPYYGAQGIIDYIDDYIFDGEYLLIAEDGENLKSQKQHVAQIATGKYWVNNHAHIVESNGLCDIRYVCYLLNRMDLSGYITGSAQPKLNQANLLKIEIKLPSLKEQYKIAEFLHLFDGKIELNRRINENLEQQAQALFKSWFVDFEPFKNGKFVDSELGMIPKELNIRYIGDIPHTIECGRRPKGGATDKGVPSIGAENIKGLGIYDYSKTKYIPKEFALTTNRGKINGYELLIYKDGGKPGYFIPNYTIFGDGFPFDEMFINEHVFKLNLLNKEYNIFAYFYMQTPFIMNQLNSIGGKAAIPGINTKDVESLPIFSYENNKIKEFGNIVLPMIKRILKNCRENARLAQLRDILLPKLMSGELKINDFNS</sequence>
<accession>S0F7W2</accession>
<dbReference type="CDD" id="cd17262">
    <property type="entry name" value="RMtype1_S_Aco12261I-TRD2-CR2"/>
    <property type="match status" value="1"/>
</dbReference>
<dbReference type="HOGENOM" id="CLU_021095_10_3_10"/>
<evidence type="ECO:0000256" key="1">
    <source>
        <dbReference type="ARBA" id="ARBA00010923"/>
    </source>
</evidence>
<dbReference type="STRING" id="547042.BACCOPRO_00080"/>
<dbReference type="InterPro" id="IPR044946">
    <property type="entry name" value="Restrct_endonuc_typeI_TRD_sf"/>
</dbReference>
<dbReference type="eggNOG" id="COG0732">
    <property type="taxonomic scope" value="Bacteria"/>
</dbReference>
<dbReference type="SUPFAM" id="SSF116734">
    <property type="entry name" value="DNA methylase specificity domain"/>
    <property type="match status" value="2"/>
</dbReference>
<comment type="caution">
    <text evidence="5">The sequence shown here is derived from an EMBL/GenBank/DDBJ whole genome shotgun (WGS) entry which is preliminary data.</text>
</comment>
<protein>
    <submittedName>
        <fullName evidence="5">Type I restriction modification DNA specificity domain protein</fullName>
    </submittedName>
</protein>
<dbReference type="RefSeq" id="WP_008139808.1">
    <property type="nucleotide sequence ID" value="NZ_EQ973628.1"/>
</dbReference>
<feature type="domain" description="Type I restriction modification DNA specificity" evidence="4">
    <location>
        <begin position="3"/>
        <end position="166"/>
    </location>
</feature>
<dbReference type="OrthoDB" id="9816225at2"/>
<dbReference type="GO" id="GO:0003677">
    <property type="term" value="F:DNA binding"/>
    <property type="evidence" value="ECO:0007669"/>
    <property type="project" value="UniProtKB-KW"/>
</dbReference>
<keyword evidence="6" id="KW-1185">Reference proteome</keyword>
<dbReference type="PANTHER" id="PTHR30408">
    <property type="entry name" value="TYPE-1 RESTRICTION ENZYME ECOKI SPECIFICITY PROTEIN"/>
    <property type="match status" value="1"/>
</dbReference>
<gene>
    <name evidence="5" type="ORF">BACCOPRO_00080</name>
</gene>
<evidence type="ECO:0000259" key="4">
    <source>
        <dbReference type="Pfam" id="PF01420"/>
    </source>
</evidence>
<dbReference type="GO" id="GO:0009307">
    <property type="term" value="P:DNA restriction-modification system"/>
    <property type="evidence" value="ECO:0007669"/>
    <property type="project" value="UniProtKB-KW"/>
</dbReference>
<dbReference type="AlphaFoldDB" id="S0F7W2"/>
<dbReference type="PANTHER" id="PTHR30408:SF13">
    <property type="entry name" value="TYPE I RESTRICTION ENZYME HINDI SPECIFICITY SUBUNIT"/>
    <property type="match status" value="1"/>
</dbReference>
<dbReference type="Gene3D" id="3.90.220.20">
    <property type="entry name" value="DNA methylase specificity domains"/>
    <property type="match status" value="2"/>
</dbReference>
<keyword evidence="3" id="KW-0238">DNA-binding</keyword>
<evidence type="ECO:0000313" key="6">
    <source>
        <dbReference type="Proteomes" id="UP000014073"/>
    </source>
</evidence>
<evidence type="ECO:0000313" key="5">
    <source>
        <dbReference type="EMBL" id="EEF74621.1"/>
    </source>
</evidence>
<evidence type="ECO:0000256" key="3">
    <source>
        <dbReference type="ARBA" id="ARBA00023125"/>
    </source>
</evidence>
<dbReference type="InterPro" id="IPR000055">
    <property type="entry name" value="Restrct_endonuc_typeI_TRD"/>
</dbReference>